<dbReference type="Proteomes" id="UP000268014">
    <property type="component" value="Unassembled WGS sequence"/>
</dbReference>
<dbReference type="STRING" id="6290.A0A0N4WKK8"/>
<dbReference type="InterPro" id="IPR000782">
    <property type="entry name" value="FAS1_domain"/>
</dbReference>
<protein>
    <submittedName>
        <fullName evidence="4">FAS1 domain-containing protein</fullName>
    </submittedName>
</protein>
<organism evidence="4">
    <name type="scientific">Haemonchus placei</name>
    <name type="common">Barber's pole worm</name>
    <dbReference type="NCBI Taxonomy" id="6290"/>
    <lineage>
        <taxon>Eukaryota</taxon>
        <taxon>Metazoa</taxon>
        <taxon>Ecdysozoa</taxon>
        <taxon>Nematoda</taxon>
        <taxon>Chromadorea</taxon>
        <taxon>Rhabditida</taxon>
        <taxon>Rhabditina</taxon>
        <taxon>Rhabditomorpha</taxon>
        <taxon>Strongyloidea</taxon>
        <taxon>Trichostrongylidae</taxon>
        <taxon>Haemonchus</taxon>
    </lineage>
</organism>
<feature type="domain" description="FAS1" evidence="1">
    <location>
        <begin position="22"/>
        <end position="155"/>
    </location>
</feature>
<reference evidence="4" key="1">
    <citation type="submission" date="2017-02" db="UniProtKB">
        <authorList>
            <consortium name="WormBaseParasite"/>
        </authorList>
    </citation>
    <scope>IDENTIFICATION</scope>
</reference>
<dbReference type="OrthoDB" id="286301at2759"/>
<dbReference type="OMA" id="VEEPLCN"/>
<proteinExistence type="predicted"/>
<dbReference type="AlphaFoldDB" id="A0A0N4WKK8"/>
<dbReference type="SMART" id="SM00554">
    <property type="entry name" value="FAS1"/>
    <property type="match status" value="1"/>
</dbReference>
<name>A0A0N4WKK8_HAEPC</name>
<evidence type="ECO:0000313" key="4">
    <source>
        <dbReference type="WBParaSite" id="HPLM_0001162401-mRNA-1"/>
    </source>
</evidence>
<dbReference type="SUPFAM" id="SSF82153">
    <property type="entry name" value="FAS1 domain"/>
    <property type="match status" value="1"/>
</dbReference>
<dbReference type="EMBL" id="UZAF01017618">
    <property type="protein sequence ID" value="VDO43354.1"/>
    <property type="molecule type" value="Genomic_DNA"/>
</dbReference>
<evidence type="ECO:0000313" key="3">
    <source>
        <dbReference type="Proteomes" id="UP000268014"/>
    </source>
</evidence>
<keyword evidence="3" id="KW-1185">Reference proteome</keyword>
<dbReference type="Pfam" id="PF02469">
    <property type="entry name" value="Fasciclin"/>
    <property type="match status" value="1"/>
</dbReference>
<gene>
    <name evidence="2" type="ORF">HPLM_LOCUS11616</name>
</gene>
<dbReference type="Gene3D" id="2.30.180.10">
    <property type="entry name" value="FAS1 domain"/>
    <property type="match status" value="1"/>
</dbReference>
<dbReference type="WBParaSite" id="HPLM_0001162401-mRNA-1">
    <property type="protein sequence ID" value="HPLM_0001162401-mRNA-1"/>
    <property type="gene ID" value="HPLM_0001162401"/>
</dbReference>
<dbReference type="PROSITE" id="PS50213">
    <property type="entry name" value="FAS1"/>
    <property type="match status" value="1"/>
</dbReference>
<dbReference type="InterPro" id="IPR036378">
    <property type="entry name" value="FAS1_dom_sf"/>
</dbReference>
<sequence>MVSTSFRSLAEAMLRGPLPLVTDNFDTFLAKRSDLSKFYRLWQQSSLNGSLTDEKLLTAFIPSDDAFSNNEFKKLVGNRKLTDIFVRRYLVDEPLCEFDIRRSPGEIRIQTYANLNGEALRPTSTDGDTYIDGARVEDSEIMLSNGVAYVLDATIAKNYISTQPGNDRRRPTNVLNIIP</sequence>
<evidence type="ECO:0000313" key="2">
    <source>
        <dbReference type="EMBL" id="VDO43354.1"/>
    </source>
</evidence>
<accession>A0A0N4WKK8</accession>
<reference evidence="2 3" key="2">
    <citation type="submission" date="2018-11" db="EMBL/GenBank/DDBJ databases">
        <authorList>
            <consortium name="Pathogen Informatics"/>
        </authorList>
    </citation>
    <scope>NUCLEOTIDE SEQUENCE [LARGE SCALE GENOMIC DNA]</scope>
    <source>
        <strain evidence="2 3">MHpl1</strain>
    </source>
</reference>
<evidence type="ECO:0000259" key="1">
    <source>
        <dbReference type="PROSITE" id="PS50213"/>
    </source>
</evidence>